<dbReference type="PANTHER" id="PTHR43656:SF2">
    <property type="entry name" value="BINDING OXIDOREDUCTASE, PUTATIVE (AFU_ORTHOLOGUE AFUA_2G08260)-RELATED"/>
    <property type="match status" value="1"/>
</dbReference>
<dbReference type="SUPFAM" id="SSF51395">
    <property type="entry name" value="FMN-linked oxidoreductases"/>
    <property type="match status" value="1"/>
</dbReference>
<evidence type="ECO:0000256" key="2">
    <source>
        <dbReference type="ARBA" id="ARBA00023002"/>
    </source>
</evidence>
<dbReference type="EMBL" id="FNNC01000006">
    <property type="protein sequence ID" value="SDW88035.1"/>
    <property type="molecule type" value="Genomic_DNA"/>
</dbReference>
<evidence type="ECO:0000313" key="5">
    <source>
        <dbReference type="EMBL" id="SDW88035.1"/>
    </source>
</evidence>
<name>A0A1H2X5E8_9BACI</name>
<gene>
    <name evidence="5" type="ORF">SAMN05421781_2656</name>
</gene>
<dbReference type="GO" id="GO:0010181">
    <property type="term" value="F:FMN binding"/>
    <property type="evidence" value="ECO:0007669"/>
    <property type="project" value="InterPro"/>
</dbReference>
<feature type="region of interest" description="Disordered" evidence="3">
    <location>
        <begin position="118"/>
        <end position="138"/>
    </location>
</feature>
<evidence type="ECO:0000256" key="3">
    <source>
        <dbReference type="SAM" id="MobiDB-lite"/>
    </source>
</evidence>
<dbReference type="OrthoDB" id="9772736at2"/>
<dbReference type="CDD" id="cd02803">
    <property type="entry name" value="OYE_like_FMN_family"/>
    <property type="match status" value="1"/>
</dbReference>
<dbReference type="Gene3D" id="3.20.20.70">
    <property type="entry name" value="Aldolase class I"/>
    <property type="match status" value="1"/>
</dbReference>
<keyword evidence="6" id="KW-1185">Reference proteome</keyword>
<feature type="compositionally biased region" description="Polar residues" evidence="3">
    <location>
        <begin position="118"/>
        <end position="127"/>
    </location>
</feature>
<keyword evidence="1" id="KW-0285">Flavoprotein</keyword>
<dbReference type="InterPro" id="IPR051799">
    <property type="entry name" value="NADH_flavin_oxidoreductase"/>
</dbReference>
<evidence type="ECO:0000256" key="1">
    <source>
        <dbReference type="ARBA" id="ARBA00022630"/>
    </source>
</evidence>
<reference evidence="5 6" key="1">
    <citation type="submission" date="2016-10" db="EMBL/GenBank/DDBJ databases">
        <authorList>
            <person name="de Groot N.N."/>
        </authorList>
    </citation>
    <scope>NUCLEOTIDE SEQUENCE [LARGE SCALE GENOMIC DNA]</scope>
    <source>
        <strain evidence="5 6">DSM 23126</strain>
    </source>
</reference>
<dbReference type="STRING" id="1122204.SAMN05421781_2656"/>
<dbReference type="InterPro" id="IPR001155">
    <property type="entry name" value="OxRdtase_FMN_N"/>
</dbReference>
<accession>A0A1H2X5E8</accession>
<evidence type="ECO:0000259" key="4">
    <source>
        <dbReference type="Pfam" id="PF00724"/>
    </source>
</evidence>
<evidence type="ECO:0000313" key="6">
    <source>
        <dbReference type="Proteomes" id="UP000199488"/>
    </source>
</evidence>
<feature type="domain" description="NADH:flavin oxidoreductase/NADH oxidase N-terminal" evidence="4">
    <location>
        <begin position="12"/>
        <end position="343"/>
    </location>
</feature>
<keyword evidence="2" id="KW-0560">Oxidoreductase</keyword>
<dbReference type="Pfam" id="PF00724">
    <property type="entry name" value="Oxidored_FMN"/>
    <property type="match status" value="1"/>
</dbReference>
<proteinExistence type="predicted"/>
<dbReference type="InterPro" id="IPR013785">
    <property type="entry name" value="Aldolase_TIM"/>
</dbReference>
<sequence>MPQAEKILFNQEHISNHIFKNKLIVAPMTRISADDDGTPNDRMRRYYERYALGGFSAVISEGIYTDEIYSQGYANQPGLANEHHQHGWEPITQAVKEHGSKMIAQLMHAGAQSQYNQYTSETASASPVQPPAEKVSSYGGQGAFPVPKAMDENDMDAAKQGFVQAALRAAEAGFDGVELHGANGYLLDQFLSASTNKRTDQYGGPVENRVRFLTEVIESVREAIGPVPILGIRISQAKVTDGSYRWPGGEADAAAIFSELGKTPLDYIHTTDGDGLGEGFGNDTLSMAQAAKEYSSLPVIANGNLGDPEKSSHAINESAADFVSLGRTALANPDAPYRILHGQSMNSFDPSLIMQPLANVKEAELEQNIFKE</sequence>
<dbReference type="PANTHER" id="PTHR43656">
    <property type="entry name" value="BINDING OXIDOREDUCTASE, PUTATIVE (AFU_ORTHOLOGUE AFUA_2G08260)-RELATED"/>
    <property type="match status" value="1"/>
</dbReference>
<organism evidence="5 6">
    <name type="scientific">Marinococcus luteus</name>
    <dbReference type="NCBI Taxonomy" id="1122204"/>
    <lineage>
        <taxon>Bacteria</taxon>
        <taxon>Bacillati</taxon>
        <taxon>Bacillota</taxon>
        <taxon>Bacilli</taxon>
        <taxon>Bacillales</taxon>
        <taxon>Bacillaceae</taxon>
        <taxon>Marinococcus</taxon>
    </lineage>
</organism>
<dbReference type="Proteomes" id="UP000199488">
    <property type="component" value="Unassembled WGS sequence"/>
</dbReference>
<dbReference type="GO" id="GO:0016491">
    <property type="term" value="F:oxidoreductase activity"/>
    <property type="evidence" value="ECO:0007669"/>
    <property type="project" value="UniProtKB-KW"/>
</dbReference>
<protein>
    <submittedName>
        <fullName evidence="5">2,4-dienoyl-CoA reductase</fullName>
    </submittedName>
</protein>
<dbReference type="AlphaFoldDB" id="A0A1H2X5E8"/>
<dbReference type="RefSeq" id="WP_091616039.1">
    <property type="nucleotide sequence ID" value="NZ_FNNC01000006.1"/>
</dbReference>